<name>A0A1H5HVD2_9ACTN</name>
<dbReference type="InterPro" id="IPR027417">
    <property type="entry name" value="P-loop_NTPase"/>
</dbReference>
<feature type="region of interest" description="Disordered" evidence="1">
    <location>
        <begin position="1"/>
        <end position="29"/>
    </location>
</feature>
<evidence type="ECO:0000256" key="1">
    <source>
        <dbReference type="SAM" id="MobiDB-lite"/>
    </source>
</evidence>
<accession>A0A1H5HVD2</accession>
<feature type="compositionally biased region" description="Basic and acidic residues" evidence="1">
    <location>
        <begin position="10"/>
        <end position="20"/>
    </location>
</feature>
<protein>
    <submittedName>
        <fullName evidence="2">AAA domain-containing protein</fullName>
    </submittedName>
</protein>
<dbReference type="Gene3D" id="3.40.50.300">
    <property type="entry name" value="P-loop containing nucleotide triphosphate hydrolases"/>
    <property type="match status" value="1"/>
</dbReference>
<organism evidence="2 3">
    <name type="scientific">Jiangella alba</name>
    <dbReference type="NCBI Taxonomy" id="561176"/>
    <lineage>
        <taxon>Bacteria</taxon>
        <taxon>Bacillati</taxon>
        <taxon>Actinomycetota</taxon>
        <taxon>Actinomycetes</taxon>
        <taxon>Jiangellales</taxon>
        <taxon>Jiangellaceae</taxon>
        <taxon>Jiangella</taxon>
    </lineage>
</organism>
<gene>
    <name evidence="2" type="ORF">SAMN04488561_0972</name>
</gene>
<reference evidence="3" key="1">
    <citation type="submission" date="2016-10" db="EMBL/GenBank/DDBJ databases">
        <authorList>
            <person name="Varghese N."/>
            <person name="Submissions S."/>
        </authorList>
    </citation>
    <scope>NUCLEOTIDE SEQUENCE [LARGE SCALE GENOMIC DNA]</scope>
    <source>
        <strain evidence="3">DSM 45237</strain>
    </source>
</reference>
<sequence>MINSGWGDRGAGRGEWRDRPAIATAGNPGDGRVPGLAEWPLVSSVYLITGIMAAGKSTVAQALAERLPKAAHVRGDTFRKAIVSGRVDPVPGDAEGMRQLRLRYRIAAGAADEYAAAGFTAVVQDVVIGPVLAEYVELVRTRPLHVVVLAPAPDTVAEREAGRGKTGYGAWTVDDLDTSLRTETPRVGLWLDTSELTPEQTVDAILARRDEAAV</sequence>
<evidence type="ECO:0000313" key="2">
    <source>
        <dbReference type="EMBL" id="SEE31774.1"/>
    </source>
</evidence>
<dbReference type="Proteomes" id="UP000181980">
    <property type="component" value="Unassembled WGS sequence"/>
</dbReference>
<dbReference type="AlphaFoldDB" id="A0A1H5HVD2"/>
<dbReference type="EMBL" id="FNUC01000003">
    <property type="protein sequence ID" value="SEE31774.1"/>
    <property type="molecule type" value="Genomic_DNA"/>
</dbReference>
<dbReference type="Pfam" id="PF13671">
    <property type="entry name" value="AAA_33"/>
    <property type="match status" value="1"/>
</dbReference>
<evidence type="ECO:0000313" key="3">
    <source>
        <dbReference type="Proteomes" id="UP000181980"/>
    </source>
</evidence>
<dbReference type="OrthoDB" id="9811893at2"/>
<keyword evidence="3" id="KW-1185">Reference proteome</keyword>
<proteinExistence type="predicted"/>
<dbReference type="STRING" id="561176.SAMN04488561_0972"/>
<dbReference type="SUPFAM" id="SSF52540">
    <property type="entry name" value="P-loop containing nucleoside triphosphate hydrolases"/>
    <property type="match status" value="1"/>
</dbReference>